<dbReference type="EMBL" id="JAULSW010000001">
    <property type="protein sequence ID" value="KAK3393886.1"/>
    <property type="molecule type" value="Genomic_DNA"/>
</dbReference>
<dbReference type="PANTHER" id="PTHR34365">
    <property type="entry name" value="ENOLASE (DUF1399)"/>
    <property type="match status" value="1"/>
</dbReference>
<dbReference type="AlphaFoldDB" id="A0AAE0P5W5"/>
<gene>
    <name evidence="2" type="ORF">B0H63DRAFT_387233</name>
</gene>
<dbReference type="Pfam" id="PF07173">
    <property type="entry name" value="GRDP-like"/>
    <property type="match status" value="1"/>
</dbReference>
<feature type="compositionally biased region" description="Basic and acidic residues" evidence="1">
    <location>
        <begin position="130"/>
        <end position="140"/>
    </location>
</feature>
<evidence type="ECO:0000313" key="2">
    <source>
        <dbReference type="EMBL" id="KAK3393886.1"/>
    </source>
</evidence>
<dbReference type="Proteomes" id="UP001285441">
    <property type="component" value="Unassembled WGS sequence"/>
</dbReference>
<reference evidence="2" key="1">
    <citation type="journal article" date="2023" name="Mol. Phylogenet. Evol.">
        <title>Genome-scale phylogeny and comparative genomics of the fungal order Sordariales.</title>
        <authorList>
            <person name="Hensen N."/>
            <person name="Bonometti L."/>
            <person name="Westerberg I."/>
            <person name="Brannstrom I.O."/>
            <person name="Guillou S."/>
            <person name="Cros-Aarteil S."/>
            <person name="Calhoun S."/>
            <person name="Haridas S."/>
            <person name="Kuo A."/>
            <person name="Mondo S."/>
            <person name="Pangilinan J."/>
            <person name="Riley R."/>
            <person name="LaButti K."/>
            <person name="Andreopoulos B."/>
            <person name="Lipzen A."/>
            <person name="Chen C."/>
            <person name="Yan M."/>
            <person name="Daum C."/>
            <person name="Ng V."/>
            <person name="Clum A."/>
            <person name="Steindorff A."/>
            <person name="Ohm R.A."/>
            <person name="Martin F."/>
            <person name="Silar P."/>
            <person name="Natvig D.O."/>
            <person name="Lalanne C."/>
            <person name="Gautier V."/>
            <person name="Ament-Velasquez S.L."/>
            <person name="Kruys A."/>
            <person name="Hutchinson M.I."/>
            <person name="Powell A.J."/>
            <person name="Barry K."/>
            <person name="Miller A.N."/>
            <person name="Grigoriev I.V."/>
            <person name="Debuchy R."/>
            <person name="Gladieux P."/>
            <person name="Hiltunen Thoren M."/>
            <person name="Johannesson H."/>
        </authorList>
    </citation>
    <scope>NUCLEOTIDE SEQUENCE</scope>
    <source>
        <strain evidence="2">CBS 232.78</strain>
    </source>
</reference>
<dbReference type="PANTHER" id="PTHR34365:SF7">
    <property type="entry name" value="GLYCINE-RICH DOMAIN-CONTAINING PROTEIN 1"/>
    <property type="match status" value="1"/>
</dbReference>
<protein>
    <recommendedName>
        <fullName evidence="4">Glycine-rich domain-containing protein 1</fullName>
    </recommendedName>
</protein>
<reference evidence="2" key="2">
    <citation type="submission" date="2023-06" db="EMBL/GenBank/DDBJ databases">
        <authorList>
            <consortium name="Lawrence Berkeley National Laboratory"/>
            <person name="Haridas S."/>
            <person name="Hensen N."/>
            <person name="Bonometti L."/>
            <person name="Westerberg I."/>
            <person name="Brannstrom I.O."/>
            <person name="Guillou S."/>
            <person name="Cros-Aarteil S."/>
            <person name="Calhoun S."/>
            <person name="Kuo A."/>
            <person name="Mondo S."/>
            <person name="Pangilinan J."/>
            <person name="Riley R."/>
            <person name="LaButti K."/>
            <person name="Andreopoulos B."/>
            <person name="Lipzen A."/>
            <person name="Chen C."/>
            <person name="Yanf M."/>
            <person name="Daum C."/>
            <person name="Ng V."/>
            <person name="Clum A."/>
            <person name="Steindorff A."/>
            <person name="Ohm R."/>
            <person name="Martin F."/>
            <person name="Silar P."/>
            <person name="Natvig D."/>
            <person name="Lalanne C."/>
            <person name="Gautier V."/>
            <person name="Ament-velasquez S.L."/>
            <person name="Kruys A."/>
            <person name="Hutchinson M.I."/>
            <person name="Powell A.J."/>
            <person name="Barry K."/>
            <person name="Miller A.N."/>
            <person name="Grigoriev I.V."/>
            <person name="Debuchy R."/>
            <person name="Gladieux P."/>
            <person name="Thoren M.H."/>
            <person name="Johannesson H."/>
        </authorList>
    </citation>
    <scope>NUCLEOTIDE SEQUENCE</scope>
    <source>
        <strain evidence="2">CBS 232.78</strain>
    </source>
</reference>
<name>A0AAE0P5W5_9PEZI</name>
<evidence type="ECO:0008006" key="4">
    <source>
        <dbReference type="Google" id="ProtNLM"/>
    </source>
</evidence>
<accession>A0AAE0P5W5</accession>
<organism evidence="2 3">
    <name type="scientific">Podospora didyma</name>
    <dbReference type="NCBI Taxonomy" id="330526"/>
    <lineage>
        <taxon>Eukaryota</taxon>
        <taxon>Fungi</taxon>
        <taxon>Dikarya</taxon>
        <taxon>Ascomycota</taxon>
        <taxon>Pezizomycotina</taxon>
        <taxon>Sordariomycetes</taxon>
        <taxon>Sordariomycetidae</taxon>
        <taxon>Sordariales</taxon>
        <taxon>Podosporaceae</taxon>
        <taxon>Podospora</taxon>
    </lineage>
</organism>
<feature type="region of interest" description="Disordered" evidence="1">
    <location>
        <begin position="16"/>
        <end position="40"/>
    </location>
</feature>
<proteinExistence type="predicted"/>
<dbReference type="InterPro" id="IPR009836">
    <property type="entry name" value="GRDP-like"/>
</dbReference>
<evidence type="ECO:0000313" key="3">
    <source>
        <dbReference type="Proteomes" id="UP001285441"/>
    </source>
</evidence>
<feature type="region of interest" description="Disordered" evidence="1">
    <location>
        <begin position="120"/>
        <end position="140"/>
    </location>
</feature>
<evidence type="ECO:0000256" key="1">
    <source>
        <dbReference type="SAM" id="MobiDB-lite"/>
    </source>
</evidence>
<keyword evidence="3" id="KW-1185">Reference proteome</keyword>
<comment type="caution">
    <text evidence="2">The sequence shown here is derived from an EMBL/GenBank/DDBJ whole genome shotgun (WGS) entry which is preliminary data.</text>
</comment>
<sequence length="809" mass="89480">MSKRASILKKGAALFATPSESSRHDENAQDGPPAYNAFSNDQFVPDGQMPAVAEPPPDPVNLIAAFDKLKLNDAPANPANETCLAHLKLLFAIQSMKEDVGYTDGLWGLWDSIVGPLSPVPVRSTDQSPDAERSPEEKMRDGQLALLSKVREKRWALFVARAVERYEVWWKMLPGRPLTERDMEDNSSEAYMNFTSALADLVVWNESMLPPLDVLMVWHTHMLNPRAFLEDAMLAGLRSFWATGMPWATINKAIDTDFAYNVSDDCKASWVSRTGLSWENADDPLVKSMRCPRCNFSLEIPWTTCCFPETYKSNDHEQPDLIGSGYGDGQLQYSCSNCQLNIRKELLSAAKFAKDTQALLGPSARPMPGTILDPKSGMPTAASLVESTRNMEPRTFPNRMLKSGVNSMRTKMTGLITSYSYVNPSMEDVRKEIDKVFKDRLGLREIDGLHISVPGVKRSGGVTPTARICVRKMMSRYWENFSYFALDLCGGVMRQGIFIEKMFKLDWLHSPAATNTMTRLLTKYDRFFTIMQTNPNKITVPTLDVDLAWHTHQLSPSAYYRFCVSRTKKFVDHDDKIDENTLNLQFEWTSKEYQDRFGEVYSECTCWYCESIRSSHISSVGKLLGKSKQEKVAESFHLSGAAQLCPPSNSAHISSHNSVRPMTDPRLQSFAALARRHVQAQLAAAQKKRLDAAYAKARARAEKKGRKIPPRDEYYDHWGYPYAYYGPYMYPMWFMPGMYYGYGPAYVAACGGGSGWGSCAAGTCGGGVAAGACGGPGGCGGDGAGGAGGCGGGCSGGGGKSLFLCQLPL</sequence>